<feature type="signal peptide" evidence="5">
    <location>
        <begin position="1"/>
        <end position="28"/>
    </location>
</feature>
<keyword evidence="1 5" id="KW-0732">Signal</keyword>
<keyword evidence="8" id="KW-1185">Reference proteome</keyword>
<evidence type="ECO:0000256" key="2">
    <source>
        <dbReference type="ARBA" id="ARBA00023002"/>
    </source>
</evidence>
<organism evidence="7 8">
    <name type="scientific">Rhizobium miluonense</name>
    <dbReference type="NCBI Taxonomy" id="411945"/>
    <lineage>
        <taxon>Bacteria</taxon>
        <taxon>Pseudomonadati</taxon>
        <taxon>Pseudomonadota</taxon>
        <taxon>Alphaproteobacteria</taxon>
        <taxon>Hyphomicrobiales</taxon>
        <taxon>Rhizobiaceae</taxon>
        <taxon>Rhizobium/Agrobacterium group</taxon>
        <taxon>Rhizobium</taxon>
    </lineage>
</organism>
<dbReference type="GO" id="GO:0016491">
    <property type="term" value="F:oxidoreductase activity"/>
    <property type="evidence" value="ECO:0007669"/>
    <property type="project" value="UniProtKB-KW"/>
</dbReference>
<dbReference type="InterPro" id="IPR001853">
    <property type="entry name" value="DSBA-like_thioredoxin_dom"/>
</dbReference>
<dbReference type="GO" id="GO:0016853">
    <property type="term" value="F:isomerase activity"/>
    <property type="evidence" value="ECO:0007669"/>
    <property type="project" value="UniProtKB-KW"/>
</dbReference>
<feature type="chain" id="PRO_5008683215" evidence="5">
    <location>
        <begin position="29"/>
        <end position="255"/>
    </location>
</feature>
<dbReference type="STRING" id="411945.GA0061102_100472"/>
<dbReference type="PANTHER" id="PTHR13887">
    <property type="entry name" value="GLUTATHIONE S-TRANSFERASE KAPPA"/>
    <property type="match status" value="1"/>
</dbReference>
<dbReference type="EMBL" id="FMAH01000004">
    <property type="protein sequence ID" value="SCB15726.1"/>
    <property type="molecule type" value="Genomic_DNA"/>
</dbReference>
<keyword evidence="4" id="KW-0676">Redox-active center</keyword>
<keyword evidence="3" id="KW-1015">Disulfide bond</keyword>
<evidence type="ECO:0000259" key="6">
    <source>
        <dbReference type="PROSITE" id="PS51352"/>
    </source>
</evidence>
<reference evidence="8" key="1">
    <citation type="submission" date="2016-08" db="EMBL/GenBank/DDBJ databases">
        <authorList>
            <person name="Varghese N."/>
            <person name="Submissions Spin"/>
        </authorList>
    </citation>
    <scope>NUCLEOTIDE SEQUENCE [LARGE SCALE GENOMIC DNA]</scope>
    <source>
        <strain evidence="8">HAMBI 2971</strain>
    </source>
</reference>
<dbReference type="SUPFAM" id="SSF52833">
    <property type="entry name" value="Thioredoxin-like"/>
    <property type="match status" value="1"/>
</dbReference>
<evidence type="ECO:0000313" key="8">
    <source>
        <dbReference type="Proteomes" id="UP000199435"/>
    </source>
</evidence>
<keyword evidence="7" id="KW-0413">Isomerase</keyword>
<protein>
    <submittedName>
        <fullName evidence="7">Protein-disulfide isomerase</fullName>
    </submittedName>
</protein>
<dbReference type="Pfam" id="PF18312">
    <property type="entry name" value="ScsC_N"/>
    <property type="match status" value="1"/>
</dbReference>
<dbReference type="RefSeq" id="WP_092844901.1">
    <property type="nucleotide sequence ID" value="NZ_FMAH01000004.1"/>
</dbReference>
<dbReference type="Gene3D" id="3.40.30.10">
    <property type="entry name" value="Glutaredoxin"/>
    <property type="match status" value="1"/>
</dbReference>
<dbReference type="CDD" id="cd03023">
    <property type="entry name" value="DsbA_Com1_like"/>
    <property type="match status" value="1"/>
</dbReference>
<dbReference type="PANTHER" id="PTHR13887:SF14">
    <property type="entry name" value="DISULFIDE BOND FORMATION PROTEIN D"/>
    <property type="match status" value="1"/>
</dbReference>
<name>A0A1C3UJR9_9HYPH</name>
<feature type="domain" description="Thioredoxin" evidence="6">
    <location>
        <begin position="68"/>
        <end position="249"/>
    </location>
</feature>
<sequence length="255" mass="27580">MTFSFKSLLTVSAIALAASFAAIQPAAALDDQQKKEIGEFIKEYLVEHPEVLLDAQAALEKKQDAARLAQASQVIDQNKDAIFNSKDDVVTGNPKGSITVVEFFDYNCTYCRHALGDMDKLLKQDKDVRFVLKEFPILGADSVAASRVSNAFRQLAPEKYAEFHHKLLGSDGRASEDSAIEVASSLGVTEAAIRTEMTKSPNNNMIKATYQLATDLNVTGTPAYIIGNETISGAIGLEAIQEKIANVRSCGKTAC</sequence>
<keyword evidence="2" id="KW-0560">Oxidoreductase</keyword>
<gene>
    <name evidence="7" type="ORF">GA0061102_100472</name>
</gene>
<evidence type="ECO:0000256" key="4">
    <source>
        <dbReference type="ARBA" id="ARBA00023284"/>
    </source>
</evidence>
<dbReference type="InterPro" id="IPR013766">
    <property type="entry name" value="Thioredoxin_domain"/>
</dbReference>
<evidence type="ECO:0000256" key="5">
    <source>
        <dbReference type="SAM" id="SignalP"/>
    </source>
</evidence>
<dbReference type="PROSITE" id="PS51352">
    <property type="entry name" value="THIOREDOXIN_2"/>
    <property type="match status" value="1"/>
</dbReference>
<evidence type="ECO:0000256" key="3">
    <source>
        <dbReference type="ARBA" id="ARBA00023157"/>
    </source>
</evidence>
<dbReference type="Pfam" id="PF01323">
    <property type="entry name" value="DSBA"/>
    <property type="match status" value="1"/>
</dbReference>
<dbReference type="InterPro" id="IPR036249">
    <property type="entry name" value="Thioredoxin-like_sf"/>
</dbReference>
<proteinExistence type="predicted"/>
<evidence type="ECO:0000256" key="1">
    <source>
        <dbReference type="ARBA" id="ARBA00022729"/>
    </source>
</evidence>
<accession>A0A1C3UJR9</accession>
<dbReference type="Proteomes" id="UP000199435">
    <property type="component" value="Unassembled WGS sequence"/>
</dbReference>
<evidence type="ECO:0000313" key="7">
    <source>
        <dbReference type="EMBL" id="SCB15726.1"/>
    </source>
</evidence>
<dbReference type="AlphaFoldDB" id="A0A1C3UJR9"/>
<dbReference type="OrthoDB" id="9780147at2"/>
<dbReference type="InterPro" id="IPR041205">
    <property type="entry name" value="ScsC_N"/>
</dbReference>